<reference evidence="2 3" key="1">
    <citation type="journal article" date="2023" name="bioRxiv">
        <title>High-quality genome assemblies of four members of thePodospora anserinaspecies complex.</title>
        <authorList>
            <person name="Ament-Velasquez S.L."/>
            <person name="Vogan A.A."/>
            <person name="Wallerman O."/>
            <person name="Hartmann F."/>
            <person name="Gautier V."/>
            <person name="Silar P."/>
            <person name="Giraud T."/>
            <person name="Johannesson H."/>
        </authorList>
    </citation>
    <scope>NUCLEOTIDE SEQUENCE [LARGE SCALE GENOMIC DNA]</scope>
    <source>
        <strain evidence="2 3">CBS 411.78</strain>
    </source>
</reference>
<protein>
    <submittedName>
        <fullName evidence="2">Uncharacterized protein</fullName>
    </submittedName>
</protein>
<proteinExistence type="predicted"/>
<organism evidence="2 3">
    <name type="scientific">Podospora pseudopauciseta</name>
    <dbReference type="NCBI Taxonomy" id="2093780"/>
    <lineage>
        <taxon>Eukaryota</taxon>
        <taxon>Fungi</taxon>
        <taxon>Dikarya</taxon>
        <taxon>Ascomycota</taxon>
        <taxon>Pezizomycotina</taxon>
        <taxon>Sordariomycetes</taxon>
        <taxon>Sordariomycetidae</taxon>
        <taxon>Sordariales</taxon>
        <taxon>Podosporaceae</taxon>
        <taxon>Podospora</taxon>
    </lineage>
</organism>
<name>A0ABR0HG49_9PEZI</name>
<dbReference type="Proteomes" id="UP001326199">
    <property type="component" value="Unassembled WGS sequence"/>
</dbReference>
<dbReference type="GeneID" id="87925809"/>
<gene>
    <name evidence="2" type="ORF">QC763_0051080</name>
</gene>
<dbReference type="EMBL" id="JAFFHB010000004">
    <property type="protein sequence ID" value="KAK4666834.1"/>
    <property type="molecule type" value="Genomic_DNA"/>
</dbReference>
<feature type="region of interest" description="Disordered" evidence="1">
    <location>
        <begin position="1"/>
        <end position="86"/>
    </location>
</feature>
<accession>A0ABR0HG49</accession>
<evidence type="ECO:0000313" key="2">
    <source>
        <dbReference type="EMBL" id="KAK4666834.1"/>
    </source>
</evidence>
<comment type="caution">
    <text evidence="2">The sequence shown here is derived from an EMBL/GenBank/DDBJ whole genome shotgun (WGS) entry which is preliminary data.</text>
</comment>
<evidence type="ECO:0000313" key="3">
    <source>
        <dbReference type="Proteomes" id="UP001326199"/>
    </source>
</evidence>
<sequence>MDGPSPRDPHTAAASDSSSPALPQKHHFLTHGRPRLDRQPQQSGERRRRQVPCNYSTHRTASTTATLKKTPRQTPLRRGPSHQTPCGLRLCLFFSLTRKPHYFTEEAFSDAQRHLAGLLLFFASFV</sequence>
<evidence type="ECO:0000256" key="1">
    <source>
        <dbReference type="SAM" id="MobiDB-lite"/>
    </source>
</evidence>
<feature type="compositionally biased region" description="Low complexity" evidence="1">
    <location>
        <begin position="12"/>
        <end position="21"/>
    </location>
</feature>
<dbReference type="RefSeq" id="XP_062766800.1">
    <property type="nucleotide sequence ID" value="XM_062905765.1"/>
</dbReference>
<feature type="compositionally biased region" description="Polar residues" evidence="1">
    <location>
        <begin position="53"/>
        <end position="67"/>
    </location>
</feature>
<feature type="compositionally biased region" description="Basic and acidic residues" evidence="1">
    <location>
        <begin position="1"/>
        <end position="10"/>
    </location>
</feature>
<feature type="compositionally biased region" description="Basic residues" evidence="1">
    <location>
        <begin position="24"/>
        <end position="33"/>
    </location>
</feature>
<keyword evidence="3" id="KW-1185">Reference proteome</keyword>